<reference evidence="1" key="1">
    <citation type="journal article" date="2020" name="Stud. Mycol.">
        <title>101 Dothideomycetes genomes: a test case for predicting lifestyles and emergence of pathogens.</title>
        <authorList>
            <person name="Haridas S."/>
            <person name="Albert R."/>
            <person name="Binder M."/>
            <person name="Bloem J."/>
            <person name="Labutti K."/>
            <person name="Salamov A."/>
            <person name="Andreopoulos B."/>
            <person name="Baker S."/>
            <person name="Barry K."/>
            <person name="Bills G."/>
            <person name="Bluhm B."/>
            <person name="Cannon C."/>
            <person name="Castanera R."/>
            <person name="Culley D."/>
            <person name="Daum C."/>
            <person name="Ezra D."/>
            <person name="Gonzalez J."/>
            <person name="Henrissat B."/>
            <person name="Kuo A."/>
            <person name="Liang C."/>
            <person name="Lipzen A."/>
            <person name="Lutzoni F."/>
            <person name="Magnuson J."/>
            <person name="Mondo S."/>
            <person name="Nolan M."/>
            <person name="Ohm R."/>
            <person name="Pangilinan J."/>
            <person name="Park H.-J."/>
            <person name="Ramirez L."/>
            <person name="Alfaro M."/>
            <person name="Sun H."/>
            <person name="Tritt A."/>
            <person name="Yoshinaga Y."/>
            <person name="Zwiers L.-H."/>
            <person name="Turgeon B."/>
            <person name="Goodwin S."/>
            <person name="Spatafora J."/>
            <person name="Crous P."/>
            <person name="Grigoriev I."/>
        </authorList>
    </citation>
    <scope>NUCLEOTIDE SEQUENCE</scope>
    <source>
        <strain evidence="1">CBS 122368</strain>
    </source>
</reference>
<dbReference type="OrthoDB" id="190201at2759"/>
<evidence type="ECO:0000313" key="2">
    <source>
        <dbReference type="Proteomes" id="UP000800094"/>
    </source>
</evidence>
<name>A0A6A6IZH2_9PLEO</name>
<accession>A0A6A6IZH2</accession>
<dbReference type="Proteomes" id="UP000800094">
    <property type="component" value="Unassembled WGS sequence"/>
</dbReference>
<keyword evidence="2" id="KW-1185">Reference proteome</keyword>
<gene>
    <name evidence="1" type="ORF">BU26DRAFT_557346</name>
</gene>
<dbReference type="AlphaFoldDB" id="A0A6A6IZH2"/>
<evidence type="ECO:0000313" key="1">
    <source>
        <dbReference type="EMBL" id="KAF2255844.1"/>
    </source>
</evidence>
<dbReference type="EMBL" id="ML987189">
    <property type="protein sequence ID" value="KAF2255844.1"/>
    <property type="molecule type" value="Genomic_DNA"/>
</dbReference>
<sequence>MGGLQQQAPLVKFGKYTGNIKPEKVADMGFLFRSYTTDAAIAEKPEIVDAVNLTGIPLSAGEFLALAGSTSISAEEWDKASLRVTGERTISSATATA</sequence>
<dbReference type="GeneID" id="54585773"/>
<dbReference type="RefSeq" id="XP_033690848.1">
    <property type="nucleotide sequence ID" value="XM_033832443.1"/>
</dbReference>
<proteinExistence type="predicted"/>
<protein>
    <submittedName>
        <fullName evidence="1">Uncharacterized protein</fullName>
    </submittedName>
</protein>
<organism evidence="1 2">
    <name type="scientific">Trematosphaeria pertusa</name>
    <dbReference type="NCBI Taxonomy" id="390896"/>
    <lineage>
        <taxon>Eukaryota</taxon>
        <taxon>Fungi</taxon>
        <taxon>Dikarya</taxon>
        <taxon>Ascomycota</taxon>
        <taxon>Pezizomycotina</taxon>
        <taxon>Dothideomycetes</taxon>
        <taxon>Pleosporomycetidae</taxon>
        <taxon>Pleosporales</taxon>
        <taxon>Massarineae</taxon>
        <taxon>Trematosphaeriaceae</taxon>
        <taxon>Trematosphaeria</taxon>
    </lineage>
</organism>